<feature type="compositionally biased region" description="Basic and acidic residues" evidence="2">
    <location>
        <begin position="89"/>
        <end position="113"/>
    </location>
</feature>
<reference evidence="6 7" key="1">
    <citation type="journal article" date="2023" name="Nat. Commun.">
        <title>Origin of minicircular mitochondrial genomes in red algae.</title>
        <authorList>
            <person name="Lee Y."/>
            <person name="Cho C.H."/>
            <person name="Lee Y.M."/>
            <person name="Park S.I."/>
            <person name="Yang J.H."/>
            <person name="West J.A."/>
            <person name="Bhattacharya D."/>
            <person name="Yoon H.S."/>
        </authorList>
    </citation>
    <scope>NUCLEOTIDE SEQUENCE [LARGE SCALE GENOMIC DNA]</scope>
    <source>
        <strain evidence="6 7">CCMP1338</strain>
        <tissue evidence="6">Whole cell</tissue>
    </source>
</reference>
<protein>
    <recommendedName>
        <fullName evidence="8">Myb-like domain-containing protein</fullName>
    </recommendedName>
</protein>
<proteinExistence type="predicted"/>
<dbReference type="Proteomes" id="UP001157974">
    <property type="component" value="Unassembled WGS sequence"/>
</dbReference>
<comment type="caution">
    <text evidence="6">The sequence shown here is derived from an EMBL/GenBank/DDBJ whole genome shotgun (WGS) entry which is preliminary data.</text>
</comment>
<evidence type="ECO:0000259" key="4">
    <source>
        <dbReference type="PROSITE" id="PS51293"/>
    </source>
</evidence>
<keyword evidence="7" id="KW-1185">Reference proteome</keyword>
<evidence type="ECO:0000259" key="5">
    <source>
        <dbReference type="PROSITE" id="PS51294"/>
    </source>
</evidence>
<dbReference type="AlphaFoldDB" id="A0AAV8V4F4"/>
<dbReference type="InterPro" id="IPR017884">
    <property type="entry name" value="SANT_dom"/>
</dbReference>
<dbReference type="PROSITE" id="PS50090">
    <property type="entry name" value="MYB_LIKE"/>
    <property type="match status" value="1"/>
</dbReference>
<dbReference type="InterPro" id="IPR001005">
    <property type="entry name" value="SANT/Myb"/>
</dbReference>
<dbReference type="EMBL" id="JAMWBK010000002">
    <property type="protein sequence ID" value="KAJ8908036.1"/>
    <property type="molecule type" value="Genomic_DNA"/>
</dbReference>
<dbReference type="Gene3D" id="1.10.10.60">
    <property type="entry name" value="Homeodomain-like"/>
    <property type="match status" value="1"/>
</dbReference>
<evidence type="ECO:0000259" key="3">
    <source>
        <dbReference type="PROSITE" id="PS50090"/>
    </source>
</evidence>
<evidence type="ECO:0000256" key="1">
    <source>
        <dbReference type="SAM" id="Coils"/>
    </source>
</evidence>
<evidence type="ECO:0000313" key="7">
    <source>
        <dbReference type="Proteomes" id="UP001157974"/>
    </source>
</evidence>
<evidence type="ECO:0000256" key="2">
    <source>
        <dbReference type="SAM" id="MobiDB-lite"/>
    </source>
</evidence>
<organism evidence="6 7">
    <name type="scientific">Rhodosorus marinus</name>
    <dbReference type="NCBI Taxonomy" id="101924"/>
    <lineage>
        <taxon>Eukaryota</taxon>
        <taxon>Rhodophyta</taxon>
        <taxon>Stylonematophyceae</taxon>
        <taxon>Stylonematales</taxon>
        <taxon>Stylonemataceae</taxon>
        <taxon>Rhodosorus</taxon>
    </lineage>
</organism>
<feature type="region of interest" description="Disordered" evidence="2">
    <location>
        <begin position="61"/>
        <end position="113"/>
    </location>
</feature>
<feature type="domain" description="Myb-like" evidence="3">
    <location>
        <begin position="136"/>
        <end position="178"/>
    </location>
</feature>
<evidence type="ECO:0000313" key="6">
    <source>
        <dbReference type="EMBL" id="KAJ8908036.1"/>
    </source>
</evidence>
<gene>
    <name evidence="6" type="ORF">NDN08_008133</name>
</gene>
<dbReference type="InterPro" id="IPR017930">
    <property type="entry name" value="Myb_dom"/>
</dbReference>
<dbReference type="PROSITE" id="PS51294">
    <property type="entry name" value="HTH_MYB"/>
    <property type="match status" value="1"/>
</dbReference>
<dbReference type="SMART" id="SM00717">
    <property type="entry name" value="SANT"/>
    <property type="match status" value="1"/>
</dbReference>
<feature type="domain" description="SANT" evidence="4">
    <location>
        <begin position="131"/>
        <end position="182"/>
    </location>
</feature>
<keyword evidence="1" id="KW-0175">Coiled coil</keyword>
<feature type="domain" description="HTH myb-type" evidence="5">
    <location>
        <begin position="136"/>
        <end position="182"/>
    </location>
</feature>
<sequence>MKSVSDDEYQNLRSRVLDLKRSNHLLAARIVDLEDLLERKEEILNRYRNRFAKEQDILNSSFSEDGEAEPSKDQNQKAPVIQKKKKVRTIHEPRPSGSRADSDHKADSSKVKTVQRDDNFLNLGSGFCSSSYGAVWSENELRTLVRGHRSHGKKWDKIAKMLPGRLPSTVKHRLLELKRKDPDLYRKLNRKKR</sequence>
<feature type="coiled-coil region" evidence="1">
    <location>
        <begin position="30"/>
        <end position="57"/>
    </location>
</feature>
<dbReference type="Pfam" id="PF00249">
    <property type="entry name" value="Myb_DNA-binding"/>
    <property type="match status" value="1"/>
</dbReference>
<dbReference type="CDD" id="cd00167">
    <property type="entry name" value="SANT"/>
    <property type="match status" value="1"/>
</dbReference>
<evidence type="ECO:0008006" key="8">
    <source>
        <dbReference type="Google" id="ProtNLM"/>
    </source>
</evidence>
<dbReference type="InterPro" id="IPR009057">
    <property type="entry name" value="Homeodomain-like_sf"/>
</dbReference>
<accession>A0AAV8V4F4</accession>
<dbReference type="PROSITE" id="PS51293">
    <property type="entry name" value="SANT"/>
    <property type="match status" value="1"/>
</dbReference>
<name>A0AAV8V4F4_9RHOD</name>
<dbReference type="SUPFAM" id="SSF46689">
    <property type="entry name" value="Homeodomain-like"/>
    <property type="match status" value="1"/>
</dbReference>